<feature type="domain" description="Carbohydrate kinase PfkB" evidence="6">
    <location>
        <begin position="18"/>
        <end position="122"/>
    </location>
</feature>
<dbReference type="Proteomes" id="UP000317881">
    <property type="component" value="Unassembled WGS sequence"/>
</dbReference>
<evidence type="ECO:0000256" key="5">
    <source>
        <dbReference type="ARBA" id="ARBA00022840"/>
    </source>
</evidence>
<evidence type="ECO:0000256" key="2">
    <source>
        <dbReference type="ARBA" id="ARBA00022679"/>
    </source>
</evidence>
<evidence type="ECO:0000256" key="4">
    <source>
        <dbReference type="ARBA" id="ARBA00022777"/>
    </source>
</evidence>
<sequence length="164" mass="17070">MSAGPEPADQEPADQPAVVVAGDALVDLTPARTADGAAAFQPRPGGSCLNVAAGLGRLRVPTALLARISDDHFGDLLRAHLAASGTRLTHALPASDPTTLAAVQLREDGSAAYFFYANGTADRGLRPELLAALSRTAARCPRGRLCTSGRWICCSKPWPPRSTD</sequence>
<dbReference type="Pfam" id="PF00294">
    <property type="entry name" value="PfkB"/>
    <property type="match status" value="1"/>
</dbReference>
<proteinExistence type="inferred from homology"/>
<keyword evidence="8" id="KW-1185">Reference proteome</keyword>
<name>A0A4Y3VDL9_9ACTN</name>
<comment type="similarity">
    <text evidence="1">Belongs to the carbohydrate kinase PfkB family.</text>
</comment>
<dbReference type="InterPro" id="IPR029056">
    <property type="entry name" value="Ribokinase-like"/>
</dbReference>
<dbReference type="EMBL" id="BJND01000019">
    <property type="protein sequence ID" value="GEC05192.1"/>
    <property type="molecule type" value="Genomic_DNA"/>
</dbReference>
<keyword evidence="2" id="KW-0808">Transferase</keyword>
<evidence type="ECO:0000256" key="1">
    <source>
        <dbReference type="ARBA" id="ARBA00010688"/>
    </source>
</evidence>
<evidence type="ECO:0000259" key="6">
    <source>
        <dbReference type="Pfam" id="PF00294"/>
    </source>
</evidence>
<dbReference type="GO" id="GO:0016301">
    <property type="term" value="F:kinase activity"/>
    <property type="evidence" value="ECO:0007669"/>
    <property type="project" value="UniProtKB-KW"/>
</dbReference>
<dbReference type="InterPro" id="IPR011611">
    <property type="entry name" value="PfkB_dom"/>
</dbReference>
<keyword evidence="5" id="KW-0067">ATP-binding</keyword>
<organism evidence="7 8">
    <name type="scientific">Streptomyces spinoverrucosus</name>
    <dbReference type="NCBI Taxonomy" id="284043"/>
    <lineage>
        <taxon>Bacteria</taxon>
        <taxon>Bacillati</taxon>
        <taxon>Actinomycetota</taxon>
        <taxon>Actinomycetes</taxon>
        <taxon>Kitasatosporales</taxon>
        <taxon>Streptomycetaceae</taxon>
        <taxon>Streptomyces</taxon>
    </lineage>
</organism>
<dbReference type="PANTHER" id="PTHR43085">
    <property type="entry name" value="HEXOKINASE FAMILY MEMBER"/>
    <property type="match status" value="1"/>
</dbReference>
<dbReference type="SUPFAM" id="SSF53613">
    <property type="entry name" value="Ribokinase-like"/>
    <property type="match status" value="1"/>
</dbReference>
<dbReference type="InterPro" id="IPR050306">
    <property type="entry name" value="PfkB_Carbo_kinase"/>
</dbReference>
<dbReference type="Gene3D" id="3.40.1190.20">
    <property type="match status" value="1"/>
</dbReference>
<gene>
    <name evidence="7" type="ORF">SSP24_28470</name>
</gene>
<evidence type="ECO:0000313" key="7">
    <source>
        <dbReference type="EMBL" id="GEC05192.1"/>
    </source>
</evidence>
<keyword evidence="3" id="KW-0547">Nucleotide-binding</keyword>
<evidence type="ECO:0000313" key="8">
    <source>
        <dbReference type="Proteomes" id="UP000317881"/>
    </source>
</evidence>
<reference evidence="7 8" key="1">
    <citation type="submission" date="2019-06" db="EMBL/GenBank/DDBJ databases">
        <title>Whole genome shotgun sequence of Streptomyces spinoverrucosus NBRC 14228.</title>
        <authorList>
            <person name="Hosoyama A."/>
            <person name="Uohara A."/>
            <person name="Ohji S."/>
            <person name="Ichikawa N."/>
        </authorList>
    </citation>
    <scope>NUCLEOTIDE SEQUENCE [LARGE SCALE GENOMIC DNA]</scope>
    <source>
        <strain evidence="7 8">NBRC 14228</strain>
    </source>
</reference>
<keyword evidence="4" id="KW-0418">Kinase</keyword>
<dbReference type="AlphaFoldDB" id="A0A4Y3VDL9"/>
<dbReference type="RefSeq" id="WP_167529581.1">
    <property type="nucleotide sequence ID" value="NZ_BJND01000019.1"/>
</dbReference>
<evidence type="ECO:0000256" key="3">
    <source>
        <dbReference type="ARBA" id="ARBA00022741"/>
    </source>
</evidence>
<protein>
    <recommendedName>
        <fullName evidence="6">Carbohydrate kinase PfkB domain-containing protein</fullName>
    </recommendedName>
</protein>
<dbReference type="GO" id="GO:0005524">
    <property type="term" value="F:ATP binding"/>
    <property type="evidence" value="ECO:0007669"/>
    <property type="project" value="UniProtKB-KW"/>
</dbReference>
<accession>A0A4Y3VDL9</accession>
<dbReference type="PANTHER" id="PTHR43085:SF1">
    <property type="entry name" value="PSEUDOURIDINE KINASE-RELATED"/>
    <property type="match status" value="1"/>
</dbReference>
<comment type="caution">
    <text evidence="7">The sequence shown here is derived from an EMBL/GenBank/DDBJ whole genome shotgun (WGS) entry which is preliminary data.</text>
</comment>